<dbReference type="CDD" id="cd00051">
    <property type="entry name" value="EFh"/>
    <property type="match status" value="2"/>
</dbReference>
<dbReference type="InterPro" id="IPR019821">
    <property type="entry name" value="Kinesin_motor_CS"/>
</dbReference>
<feature type="compositionally biased region" description="Acidic residues" evidence="9">
    <location>
        <begin position="889"/>
        <end position="899"/>
    </location>
</feature>
<evidence type="ECO:0000259" key="10">
    <source>
        <dbReference type="PROSITE" id="PS50067"/>
    </source>
</evidence>
<feature type="compositionally biased region" description="Basic and acidic residues" evidence="9">
    <location>
        <begin position="1037"/>
        <end position="1055"/>
    </location>
</feature>
<evidence type="ECO:0000313" key="13">
    <source>
        <dbReference type="Proteomes" id="UP001363151"/>
    </source>
</evidence>
<feature type="compositionally biased region" description="Low complexity" evidence="9">
    <location>
        <begin position="1110"/>
        <end position="1154"/>
    </location>
</feature>
<keyword evidence="4 7" id="KW-0067">ATP-binding</keyword>
<dbReference type="SMART" id="SM00129">
    <property type="entry name" value="KISc"/>
    <property type="match status" value="1"/>
</dbReference>
<keyword evidence="6 7" id="KW-0505">Motor protein</keyword>
<evidence type="ECO:0000256" key="3">
    <source>
        <dbReference type="ARBA" id="ARBA00022837"/>
    </source>
</evidence>
<dbReference type="InterPro" id="IPR027640">
    <property type="entry name" value="Kinesin-like_fam"/>
</dbReference>
<feature type="compositionally biased region" description="Basic residues" evidence="9">
    <location>
        <begin position="1394"/>
        <end position="1424"/>
    </location>
</feature>
<feature type="region of interest" description="Disordered" evidence="9">
    <location>
        <begin position="417"/>
        <end position="445"/>
    </location>
</feature>
<feature type="compositionally biased region" description="Low complexity" evidence="9">
    <location>
        <begin position="1378"/>
        <end position="1393"/>
    </location>
</feature>
<feature type="compositionally biased region" description="Basic and acidic residues" evidence="9">
    <location>
        <begin position="492"/>
        <end position="502"/>
    </location>
</feature>
<organism evidence="12 13">
    <name type="scientific">Aureococcus anophagefferens</name>
    <name type="common">Harmful bloom alga</name>
    <dbReference type="NCBI Taxonomy" id="44056"/>
    <lineage>
        <taxon>Eukaryota</taxon>
        <taxon>Sar</taxon>
        <taxon>Stramenopiles</taxon>
        <taxon>Ochrophyta</taxon>
        <taxon>Pelagophyceae</taxon>
        <taxon>Pelagomonadales</taxon>
        <taxon>Pelagomonadaceae</taxon>
        <taxon>Aureococcus</taxon>
    </lineage>
</organism>
<feature type="compositionally biased region" description="Basic and acidic residues" evidence="9">
    <location>
        <begin position="609"/>
        <end position="619"/>
    </location>
</feature>
<feature type="binding site" evidence="7">
    <location>
        <begin position="81"/>
        <end position="88"/>
    </location>
    <ligand>
        <name>ATP</name>
        <dbReference type="ChEBI" id="CHEBI:30616"/>
    </ligand>
</feature>
<evidence type="ECO:0000256" key="9">
    <source>
        <dbReference type="SAM" id="MobiDB-lite"/>
    </source>
</evidence>
<feature type="coiled-coil region" evidence="8">
    <location>
        <begin position="447"/>
        <end position="474"/>
    </location>
</feature>
<feature type="domain" description="Kinesin motor" evidence="10">
    <location>
        <begin position="4"/>
        <end position="386"/>
    </location>
</feature>
<feature type="compositionally biased region" description="Low complexity" evidence="9">
    <location>
        <begin position="1165"/>
        <end position="1186"/>
    </location>
</feature>
<dbReference type="Proteomes" id="UP001363151">
    <property type="component" value="Unassembled WGS sequence"/>
</dbReference>
<sequence>MEERVRAALRLRPVDRAAERSLRVEGDEVIVKARGGNGQLSHRLDKVFGEDASQSEVFEWVTPAVADVARRGVHATIFAYGQTGTGKTHTMMGDIGEGGLGDRAGIIPRAAAALFETLGAGAAAMSIVRSTVHCSYMQIYGDRVMDMLADGRSGSLAVRETPFSGARGSSKSIFVQGLSEYQVTSAGDVLSLVARGDAARATRATDHNAQSSRSHAILQLALEVESVETGDDAKQSWRSQFADGGDAAPPSADGGAARTVIRRAKLSLVDLAGSEKWSDSATHDKALASELRAINKSLSALGNCIAALADLATQQQGAAQAEGGRVQSRGSLRSHVPYRDSTLTRLLQDALGGGTRAVVIATASAAASASDETNSTLAFAQRATRVTATLRFDEVVNDGLLLKKAQREISRLRRQLQRYQTSTPSPLSSPPAPLLARTCPPGFSGRRRAAKVAADRAERRAEAAEARVALLEDRHAAQAAAFDARLARRRRAEAQRAPEPWRLKPAAPLPSEPPPRAAARRRPRTRRRSAENRRRRRPRRRSGPGRRRRGRRRRAGAPPRPPLDGLPPAALDRPAPRPASPVAPAPAAAPDRTAVSTPDDDDAGPAERSPPRDRVPDGRMADASAAKLAALLLEYEADGMSLEACFDAIDADGSGLITAQELWDGLTSLGDAFEDLTRADVWRVIFSIDEDKNGSIDKAELAAFVARFRARREPPRDAPRDDAAADDRTARSAERLARLLGDLEAQGVPLATVFATIDANANGFITATELYAGLKSQGPAFADLTVADAWRLVRTIDLDRNGSVDLPELEAFVAKFRAETPPTKGSSQSGSLIEDEYSAQTTAVPGHDGTPASSQGASSDARSEELPELPKAPETPSDLGDDAPHAGDDGGDAPYDFDFESEHSKGFASPRPKGVGFAGLGDDAPESPARSVGFADDAPSRSVGFADDAPARGVGFADDAPARSVGFAEPARSVGFADDAPARSVGFSEPARSVGFADEAAPRKAVGFAGVDAYAAPSPDSVASGASDPRVATLSPARERRRDAPQKDARARDAARGGGGGDAAAADGDAARRGDAAAADGVAAADGAAAAAAADLGRAGAPRAAPPPGARSATATASRTASSARSSSAAPRAASARRATRARAAAPGRRALLAARRRGLHRCAGPRGLQARAGGPGAAAGPVAALRAPRPRVVLPLLAPEARRGRARAPRRRAAPPTGRRRWPRPRPTWAPRPAYQPSPTGYGQQAAYYAPQPLPTPGAAYGYYAGRRGYAPQPFYGAAGSPGGGAAYGGGAPPTTEWPAVTHGSLPIHSPFPTPTATASPSPTPRARPPVQAQPLATPQPPRPVPAADAPASRSPKKSPKRAPGAAGAARRRWRARAPAPAAPGQRLLAGRRGLRRRRRRGPRRGRRAAAAGRRRPCRRRARAPAPPGRSRPRRARRRGPSPRPRASAAPAAARSARASNPYAAGARGRKRGEPAKALRLKRALTFEEQTLGSTDEEITPSNALRAANRLLRQKPTNRPEFDARLVR</sequence>
<feature type="region of interest" description="Disordered" evidence="9">
    <location>
        <begin position="842"/>
        <end position="936"/>
    </location>
</feature>
<accession>A0ABR1FWL4</accession>
<feature type="compositionally biased region" description="Low complexity" evidence="9">
    <location>
        <begin position="1446"/>
        <end position="1461"/>
    </location>
</feature>
<reference evidence="12 13" key="1">
    <citation type="submission" date="2024-03" db="EMBL/GenBank/DDBJ databases">
        <title>Aureococcus anophagefferens CCMP1851 and Kratosvirus quantuckense: Draft genome of a second virus-susceptible host strain in the model system.</title>
        <authorList>
            <person name="Chase E."/>
            <person name="Truchon A.R."/>
            <person name="Schepens W."/>
            <person name="Wilhelm S.W."/>
        </authorList>
    </citation>
    <scope>NUCLEOTIDE SEQUENCE [LARGE SCALE GENOMIC DNA]</scope>
    <source>
        <strain evidence="12 13">CCMP1851</strain>
    </source>
</reference>
<dbReference type="InterPro" id="IPR027417">
    <property type="entry name" value="P-loop_NTPase"/>
</dbReference>
<dbReference type="PANTHER" id="PTHR47968:SF36">
    <property type="entry name" value="KINESIN HEAVY CHAIN ISOFORM X1"/>
    <property type="match status" value="1"/>
</dbReference>
<dbReference type="PANTHER" id="PTHR47968">
    <property type="entry name" value="CENTROMERE PROTEIN E"/>
    <property type="match status" value="1"/>
</dbReference>
<evidence type="ECO:0000256" key="4">
    <source>
        <dbReference type="ARBA" id="ARBA00022840"/>
    </source>
</evidence>
<feature type="compositionally biased region" description="Basic residues" evidence="9">
    <location>
        <begin position="1432"/>
        <end position="1442"/>
    </location>
</feature>
<evidence type="ECO:0000256" key="5">
    <source>
        <dbReference type="ARBA" id="ARBA00023054"/>
    </source>
</evidence>
<evidence type="ECO:0000256" key="7">
    <source>
        <dbReference type="PROSITE-ProRule" id="PRU00283"/>
    </source>
</evidence>
<dbReference type="InterPro" id="IPR002048">
    <property type="entry name" value="EF_hand_dom"/>
</dbReference>
<evidence type="ECO:0000256" key="1">
    <source>
        <dbReference type="ARBA" id="ARBA00022701"/>
    </source>
</evidence>
<feature type="domain" description="EF-hand" evidence="11">
    <location>
        <begin position="750"/>
        <end position="780"/>
    </location>
</feature>
<feature type="compositionally biased region" description="Pro residues" evidence="9">
    <location>
        <begin position="507"/>
        <end position="516"/>
    </location>
</feature>
<comment type="similarity">
    <text evidence="7">Belongs to the TRAFAC class myosin-kinesin ATPase superfamily. Kinesin family.</text>
</comment>
<comment type="caution">
    <text evidence="12">The sequence shown here is derived from an EMBL/GenBank/DDBJ whole genome shotgun (WGS) entry which is preliminary data.</text>
</comment>
<dbReference type="InterPro" id="IPR011992">
    <property type="entry name" value="EF-hand-dom_pair"/>
</dbReference>
<feature type="domain" description="EF-hand" evidence="11">
    <location>
        <begin position="676"/>
        <end position="711"/>
    </location>
</feature>
<feature type="compositionally biased region" description="Low complexity" evidence="9">
    <location>
        <begin position="1076"/>
        <end position="1103"/>
    </location>
</feature>
<dbReference type="SUPFAM" id="SSF52540">
    <property type="entry name" value="P-loop containing nucleoside triphosphate hydrolases"/>
    <property type="match status" value="1"/>
</dbReference>
<name>A0ABR1FWL4_AURAN</name>
<dbReference type="EMBL" id="JBBJCI010000216">
    <property type="protein sequence ID" value="KAK7240141.1"/>
    <property type="molecule type" value="Genomic_DNA"/>
</dbReference>
<evidence type="ECO:0000313" key="12">
    <source>
        <dbReference type="EMBL" id="KAK7240141.1"/>
    </source>
</evidence>
<dbReference type="SMART" id="SM00054">
    <property type="entry name" value="EFh"/>
    <property type="match status" value="4"/>
</dbReference>
<evidence type="ECO:0000256" key="6">
    <source>
        <dbReference type="ARBA" id="ARBA00023175"/>
    </source>
</evidence>
<feature type="compositionally biased region" description="Basic residues" evidence="9">
    <location>
        <begin position="1205"/>
        <end position="1225"/>
    </location>
</feature>
<keyword evidence="1" id="KW-0493">Microtubule</keyword>
<dbReference type="SUPFAM" id="SSF47473">
    <property type="entry name" value="EF-hand"/>
    <property type="match status" value="1"/>
</dbReference>
<dbReference type="PROSITE" id="PS50067">
    <property type="entry name" value="KINESIN_MOTOR_2"/>
    <property type="match status" value="1"/>
</dbReference>
<dbReference type="PROSITE" id="PS00018">
    <property type="entry name" value="EF_HAND_1"/>
    <property type="match status" value="4"/>
</dbReference>
<dbReference type="PRINTS" id="PR00380">
    <property type="entry name" value="KINESINHEAVY"/>
</dbReference>
<feature type="domain" description="EF-hand" evidence="11">
    <location>
        <begin position="637"/>
        <end position="672"/>
    </location>
</feature>
<dbReference type="InterPro" id="IPR036961">
    <property type="entry name" value="Kinesin_motor_dom_sf"/>
</dbReference>
<proteinExistence type="inferred from homology"/>
<evidence type="ECO:0000256" key="2">
    <source>
        <dbReference type="ARBA" id="ARBA00022741"/>
    </source>
</evidence>
<protein>
    <submittedName>
        <fullName evidence="12">Microtubule motor protein</fullName>
    </submittedName>
</protein>
<dbReference type="Gene3D" id="1.10.238.10">
    <property type="entry name" value="EF-hand"/>
    <property type="match status" value="2"/>
</dbReference>
<gene>
    <name evidence="12" type="primary">KIF17</name>
    <name evidence="12" type="ORF">SO694_00117070</name>
</gene>
<feature type="region of interest" description="Disordered" evidence="9">
    <location>
        <begin position="1203"/>
        <end position="1250"/>
    </location>
</feature>
<keyword evidence="3" id="KW-0106">Calcium</keyword>
<evidence type="ECO:0000259" key="11">
    <source>
        <dbReference type="PROSITE" id="PS50222"/>
    </source>
</evidence>
<dbReference type="PROSITE" id="PS00411">
    <property type="entry name" value="KINESIN_MOTOR_1"/>
    <property type="match status" value="1"/>
</dbReference>
<dbReference type="InterPro" id="IPR018247">
    <property type="entry name" value="EF_Hand_1_Ca_BS"/>
</dbReference>
<evidence type="ECO:0000256" key="8">
    <source>
        <dbReference type="SAM" id="Coils"/>
    </source>
</evidence>
<feature type="compositionally biased region" description="Polar residues" evidence="9">
    <location>
        <begin position="851"/>
        <end position="860"/>
    </location>
</feature>
<feature type="region of interest" description="Disordered" evidence="9">
    <location>
        <begin position="491"/>
        <end position="619"/>
    </location>
</feature>
<feature type="compositionally biased region" description="Basic residues" evidence="9">
    <location>
        <begin position="518"/>
        <end position="555"/>
    </location>
</feature>
<dbReference type="PROSITE" id="PS50222">
    <property type="entry name" value="EF_HAND_2"/>
    <property type="match status" value="4"/>
</dbReference>
<keyword evidence="5 8" id="KW-0175">Coiled coil</keyword>
<dbReference type="Pfam" id="PF00225">
    <property type="entry name" value="Kinesin"/>
    <property type="match status" value="1"/>
</dbReference>
<feature type="region of interest" description="Disordered" evidence="9">
    <location>
        <begin position="1017"/>
        <end position="1186"/>
    </location>
</feature>
<feature type="domain" description="EF-hand" evidence="11">
    <location>
        <begin position="784"/>
        <end position="819"/>
    </location>
</feature>
<keyword evidence="13" id="KW-1185">Reference proteome</keyword>
<dbReference type="Pfam" id="PF13202">
    <property type="entry name" value="EF-hand_5"/>
    <property type="match status" value="2"/>
</dbReference>
<keyword evidence="2 7" id="KW-0547">Nucleotide-binding</keyword>
<dbReference type="InterPro" id="IPR001752">
    <property type="entry name" value="Kinesin_motor_dom"/>
</dbReference>
<feature type="region of interest" description="Disordered" evidence="9">
    <location>
        <begin position="1289"/>
        <end position="1478"/>
    </location>
</feature>
<dbReference type="Gene3D" id="3.40.850.10">
    <property type="entry name" value="Kinesin motor domain"/>
    <property type="match status" value="1"/>
</dbReference>
<feature type="compositionally biased region" description="Pro residues" evidence="9">
    <location>
        <begin position="1226"/>
        <end position="1237"/>
    </location>
</feature>